<evidence type="ECO:0000256" key="5">
    <source>
        <dbReference type="ARBA" id="ARBA00030918"/>
    </source>
</evidence>
<dbReference type="GO" id="GO:0019867">
    <property type="term" value="C:outer membrane"/>
    <property type="evidence" value="ECO:0007669"/>
    <property type="project" value="InterPro"/>
</dbReference>
<dbReference type="AlphaFoldDB" id="A0AA96Y5C6"/>
<dbReference type="InterPro" id="IPR026044">
    <property type="entry name" value="MltA"/>
</dbReference>
<name>A0AA96Y5C6_9CYAN</name>
<dbReference type="GO" id="GO:0009254">
    <property type="term" value="P:peptidoglycan turnover"/>
    <property type="evidence" value="ECO:0007669"/>
    <property type="project" value="InterPro"/>
</dbReference>
<dbReference type="InterPro" id="IPR010611">
    <property type="entry name" value="3D_dom"/>
</dbReference>
<sequence length="401" mass="44519">MERLIVARQWGDRPRFYSRLFAGAALAVGLWLGSAGLAAAQTVPLRRVEATQLEAAATLDEQLRRFGGDRPAMIRAIDYSLRYLNTPAAAEAYRTLAVPPFTRDRVRRSLVRFRQLLQSTRSAEELRTAVLREFSLYQSIGRDGQGTVDFTGYFEPTYTASRRPTAEFRYPVYRLPPDLDRWPKPHPTRAQLEGIDGLQGAAGPLRGLEIAWLRDRLEAFLIQVQGSARLQLTDGTTLSIGYAGRTDYAYTSLGRELINDGKVPEAGLSLPVVLDYFRRNPAELDVYIPRNNRFVFFRETAGAPPIGSLNVPVTAERAIATDKTVFPPGALALIRTDIPQVEAAGQLTPRRVSRYVLDQDTGGAIRGPGRVDIYMGSGRLAGDRAGLINHPGQLYYLLLNE</sequence>
<dbReference type="PANTHER" id="PTHR30124">
    <property type="entry name" value="MEMBRANE-BOUND LYTIC MUREIN TRANSGLYCOSYLASE A"/>
    <property type="match status" value="1"/>
</dbReference>
<dbReference type="Pfam" id="PF06725">
    <property type="entry name" value="3D"/>
    <property type="match status" value="1"/>
</dbReference>
<dbReference type="SMART" id="SM00925">
    <property type="entry name" value="MltA"/>
    <property type="match status" value="1"/>
</dbReference>
<evidence type="ECO:0000259" key="6">
    <source>
        <dbReference type="SMART" id="SM00925"/>
    </source>
</evidence>
<dbReference type="GO" id="GO:0008933">
    <property type="term" value="F:peptidoglycan lytic transglycosylase activity"/>
    <property type="evidence" value="ECO:0007669"/>
    <property type="project" value="TreeGrafter"/>
</dbReference>
<evidence type="ECO:0000313" key="7">
    <source>
        <dbReference type="EMBL" id="WOB43701.1"/>
    </source>
</evidence>
<dbReference type="Pfam" id="PF03562">
    <property type="entry name" value="MltA"/>
    <property type="match status" value="1"/>
</dbReference>
<dbReference type="SUPFAM" id="SSF50685">
    <property type="entry name" value="Barwin-like endoglucanases"/>
    <property type="match status" value="1"/>
</dbReference>
<keyword evidence="3" id="KW-0456">Lyase</keyword>
<gene>
    <name evidence="7" type="ORF">HNI00_11455</name>
</gene>
<dbReference type="CDD" id="cd14668">
    <property type="entry name" value="mlta_B"/>
    <property type="match status" value="1"/>
</dbReference>
<organism evidence="7">
    <name type="scientific">Thermoleptolyngbya oregonensis NK1-22</name>
    <dbReference type="NCBI Taxonomy" id="2547457"/>
    <lineage>
        <taxon>Bacteria</taxon>
        <taxon>Bacillati</taxon>
        <taxon>Cyanobacteriota</taxon>
        <taxon>Cyanophyceae</taxon>
        <taxon>Oculatellales</taxon>
        <taxon>Oculatellaceae</taxon>
        <taxon>Thermoleptolyngbya</taxon>
    </lineage>
</organism>
<dbReference type="PANTHER" id="PTHR30124:SF0">
    <property type="entry name" value="MEMBRANE-BOUND LYTIC MUREIN TRANSGLYCOSYLASE A"/>
    <property type="match status" value="1"/>
</dbReference>
<dbReference type="GO" id="GO:0071555">
    <property type="term" value="P:cell wall organization"/>
    <property type="evidence" value="ECO:0007669"/>
    <property type="project" value="UniProtKB-KW"/>
</dbReference>
<reference evidence="7" key="1">
    <citation type="submission" date="2020-05" db="EMBL/GenBank/DDBJ databases">
        <authorList>
            <person name="Zhu T."/>
            <person name="Keshari N."/>
            <person name="Lu X."/>
        </authorList>
    </citation>
    <scope>NUCLEOTIDE SEQUENCE</scope>
    <source>
        <strain evidence="7">NK1-22</strain>
    </source>
</reference>
<accession>A0AA96Y5C6</accession>
<comment type="catalytic activity">
    <reaction evidence="1">
        <text>Exolytic cleavage of the (1-&gt;4)-beta-glycosidic linkage between N-acetylmuramic acid (MurNAc) and N-acetylglucosamine (GlcNAc) residues in peptidoglycan, from either the reducing or the non-reducing ends of the peptidoglycan chains, with concomitant formation of a 1,6-anhydrobond in the MurNAc residue.</text>
        <dbReference type="EC" id="4.2.2.n1"/>
    </reaction>
</comment>
<dbReference type="KEGG" id="tog:HNI00_11455"/>
<dbReference type="GO" id="GO:0009253">
    <property type="term" value="P:peptidoglycan catabolic process"/>
    <property type="evidence" value="ECO:0007669"/>
    <property type="project" value="TreeGrafter"/>
</dbReference>
<evidence type="ECO:0000256" key="2">
    <source>
        <dbReference type="ARBA" id="ARBA00012587"/>
    </source>
</evidence>
<evidence type="ECO:0000256" key="3">
    <source>
        <dbReference type="ARBA" id="ARBA00023239"/>
    </source>
</evidence>
<dbReference type="RefSeq" id="WP_316786238.1">
    <property type="nucleotide sequence ID" value="NZ_CP053540.1"/>
</dbReference>
<dbReference type="Gene3D" id="2.40.240.50">
    <property type="entry name" value="Barwin-like endoglucanases"/>
    <property type="match status" value="1"/>
</dbReference>
<evidence type="ECO:0000256" key="1">
    <source>
        <dbReference type="ARBA" id="ARBA00001420"/>
    </source>
</evidence>
<dbReference type="GO" id="GO:0004553">
    <property type="term" value="F:hydrolase activity, hydrolyzing O-glycosyl compounds"/>
    <property type="evidence" value="ECO:0007669"/>
    <property type="project" value="InterPro"/>
</dbReference>
<evidence type="ECO:0000256" key="4">
    <source>
        <dbReference type="ARBA" id="ARBA00023316"/>
    </source>
</evidence>
<keyword evidence="4" id="KW-0961">Cell wall biogenesis/degradation</keyword>
<dbReference type="PIRSF" id="PIRSF019422">
    <property type="entry name" value="MltA"/>
    <property type="match status" value="1"/>
</dbReference>
<dbReference type="EC" id="4.2.2.n1" evidence="2"/>
<dbReference type="InterPro" id="IPR036908">
    <property type="entry name" value="RlpA-like_sf"/>
</dbReference>
<dbReference type="CDD" id="cd14485">
    <property type="entry name" value="mltA_like_LT_A"/>
    <property type="match status" value="1"/>
</dbReference>
<dbReference type="InterPro" id="IPR005300">
    <property type="entry name" value="MltA_B"/>
</dbReference>
<dbReference type="Gene3D" id="2.40.40.10">
    <property type="entry name" value="RlpA-like domain"/>
    <property type="match status" value="1"/>
</dbReference>
<dbReference type="EMBL" id="CP053540">
    <property type="protein sequence ID" value="WOB43701.1"/>
    <property type="molecule type" value="Genomic_DNA"/>
</dbReference>
<protein>
    <recommendedName>
        <fullName evidence="2">peptidoglycan lytic exotransglycosylase</fullName>
        <ecNumber evidence="2">4.2.2.n1</ecNumber>
    </recommendedName>
    <alternativeName>
        <fullName evidence="5">Murein hydrolase A</fullName>
    </alternativeName>
</protein>
<proteinExistence type="predicted"/>
<feature type="domain" description="Lytic transglycosylase MltA" evidence="6">
    <location>
        <begin position="157"/>
        <end position="298"/>
    </location>
</feature>